<sequence>MDFHSATDRNAQTLFLTEMLRGLGMTLSKFFQEPATINYPFEKGGESGAKSPLVRDSSMGRPLLST</sequence>
<gene>
    <name evidence="3" type="ORF">PEVE_00015741</name>
</gene>
<comment type="cofactor">
    <cofactor evidence="1">
        <name>[4Fe-4S] cluster</name>
        <dbReference type="ChEBI" id="CHEBI:49883"/>
    </cofactor>
</comment>
<name>A0ABN8RZW4_9CNID</name>
<dbReference type="InterPro" id="IPR010226">
    <property type="entry name" value="NADH_quinone_OxRdtase_chainI"/>
</dbReference>
<proteinExistence type="predicted"/>
<reference evidence="3 4" key="1">
    <citation type="submission" date="2022-05" db="EMBL/GenBank/DDBJ databases">
        <authorList>
            <consortium name="Genoscope - CEA"/>
            <person name="William W."/>
        </authorList>
    </citation>
    <scope>NUCLEOTIDE SEQUENCE [LARGE SCALE GENOMIC DNA]</scope>
</reference>
<evidence type="ECO:0000313" key="4">
    <source>
        <dbReference type="Proteomes" id="UP001159427"/>
    </source>
</evidence>
<evidence type="ECO:0000313" key="3">
    <source>
        <dbReference type="EMBL" id="CAH3184843.1"/>
    </source>
</evidence>
<dbReference type="PANTHER" id="PTHR10849:SF20">
    <property type="entry name" value="NADH DEHYDROGENASE [UBIQUINONE] IRON-SULFUR PROTEIN 8, MITOCHONDRIAL"/>
    <property type="match status" value="1"/>
</dbReference>
<feature type="region of interest" description="Disordered" evidence="2">
    <location>
        <begin position="41"/>
        <end position="66"/>
    </location>
</feature>
<keyword evidence="4" id="KW-1185">Reference proteome</keyword>
<dbReference type="PANTHER" id="PTHR10849">
    <property type="entry name" value="NADH DEHYDROGENASE UBIQUINONE IRON-SULFUR PROTEIN 8, MITOCHONDRIAL"/>
    <property type="match status" value="1"/>
</dbReference>
<dbReference type="Proteomes" id="UP001159427">
    <property type="component" value="Unassembled WGS sequence"/>
</dbReference>
<evidence type="ECO:0000256" key="2">
    <source>
        <dbReference type="SAM" id="MobiDB-lite"/>
    </source>
</evidence>
<accession>A0ABN8RZW4</accession>
<evidence type="ECO:0000256" key="1">
    <source>
        <dbReference type="ARBA" id="ARBA00001966"/>
    </source>
</evidence>
<comment type="caution">
    <text evidence="3">The sequence shown here is derived from an EMBL/GenBank/DDBJ whole genome shotgun (WGS) entry which is preliminary data.</text>
</comment>
<organism evidence="3 4">
    <name type="scientific">Porites evermanni</name>
    <dbReference type="NCBI Taxonomy" id="104178"/>
    <lineage>
        <taxon>Eukaryota</taxon>
        <taxon>Metazoa</taxon>
        <taxon>Cnidaria</taxon>
        <taxon>Anthozoa</taxon>
        <taxon>Hexacorallia</taxon>
        <taxon>Scleractinia</taxon>
        <taxon>Fungiina</taxon>
        <taxon>Poritidae</taxon>
        <taxon>Porites</taxon>
    </lineage>
</organism>
<protein>
    <submittedName>
        <fullName evidence="3">Uncharacterized protein</fullName>
    </submittedName>
</protein>
<dbReference type="EMBL" id="CALNXI010002219">
    <property type="protein sequence ID" value="CAH3184843.1"/>
    <property type="molecule type" value="Genomic_DNA"/>
</dbReference>